<comment type="catalytic activity">
    <reaction evidence="16">
        <text>K(+)(in) = K(+)(out)</text>
        <dbReference type="Rhea" id="RHEA:29463"/>
        <dbReference type="ChEBI" id="CHEBI:29103"/>
    </reaction>
</comment>
<evidence type="ECO:0000256" key="9">
    <source>
        <dbReference type="ARBA" id="ARBA00023157"/>
    </source>
</evidence>
<dbReference type="InterPro" id="IPR006029">
    <property type="entry name" value="Neurotrans-gated_channel_TM"/>
</dbReference>
<reference evidence="23" key="3">
    <citation type="submission" date="2025-09" db="UniProtKB">
        <authorList>
            <consortium name="Ensembl"/>
        </authorList>
    </citation>
    <scope>IDENTIFICATION</scope>
</reference>
<keyword evidence="7 20" id="KW-0406">Ion transport</keyword>
<keyword evidence="12" id="KW-0628">Postsynaptic cell membrane</keyword>
<keyword evidence="6" id="KW-0770">Synapse</keyword>
<evidence type="ECO:0000256" key="3">
    <source>
        <dbReference type="ARBA" id="ARBA00022692"/>
    </source>
</evidence>
<dbReference type="Ensembl" id="ENSCSET00000024745.1">
    <property type="protein sequence ID" value="ENSCSEP00000024414.1"/>
    <property type="gene ID" value="ENSCSEG00000015596.1"/>
</dbReference>
<protein>
    <submittedName>
        <fullName evidence="23">5-hydroxytryptamine receptor 3A-like</fullName>
    </submittedName>
</protein>
<dbReference type="OMA" id="WDEQECG"/>
<dbReference type="AlphaFoldDB" id="A0A3P8WCK9"/>
<keyword evidence="9" id="KW-1015">Disulfide bond</keyword>
<evidence type="ECO:0000256" key="19">
    <source>
        <dbReference type="ARBA" id="ARBA00037540"/>
    </source>
</evidence>
<evidence type="ECO:0000256" key="2">
    <source>
        <dbReference type="ARBA" id="ARBA00022475"/>
    </source>
</evidence>
<dbReference type="InParanoid" id="A0A3P8WCK9"/>
<comment type="subcellular location">
    <subcellularLocation>
        <location evidence="15">Postsynaptic cell membrane</location>
        <topology evidence="15">Multi-pass membrane protein</topology>
    </subcellularLocation>
</comment>
<dbReference type="SUPFAM" id="SSF63712">
    <property type="entry name" value="Nicotinic receptor ligand binding domain-like"/>
    <property type="match status" value="1"/>
</dbReference>
<dbReference type="OrthoDB" id="6097796at2759"/>
<comment type="similarity">
    <text evidence="20">Belongs to the ligand-gated ion channel (TC 1.A.9) family.</text>
</comment>
<evidence type="ECO:0000256" key="7">
    <source>
        <dbReference type="ARBA" id="ARBA00023065"/>
    </source>
</evidence>
<evidence type="ECO:0000259" key="22">
    <source>
        <dbReference type="Pfam" id="PF02932"/>
    </source>
</evidence>
<evidence type="ECO:0000256" key="12">
    <source>
        <dbReference type="ARBA" id="ARBA00023257"/>
    </source>
</evidence>
<proteinExistence type="inferred from homology"/>
<keyword evidence="10" id="KW-0675">Receptor</keyword>
<evidence type="ECO:0000256" key="16">
    <source>
        <dbReference type="ARBA" id="ARBA00034430"/>
    </source>
</evidence>
<keyword evidence="8 20" id="KW-0472">Membrane</keyword>
<keyword evidence="4" id="KW-0732">Signal</keyword>
<evidence type="ECO:0000256" key="8">
    <source>
        <dbReference type="ARBA" id="ARBA00023136"/>
    </source>
</evidence>
<evidence type="ECO:0000256" key="1">
    <source>
        <dbReference type="ARBA" id="ARBA00022448"/>
    </source>
</evidence>
<dbReference type="Gene3D" id="2.70.170.10">
    <property type="entry name" value="Neurotransmitter-gated ion-channel ligand-binding domain"/>
    <property type="match status" value="1"/>
</dbReference>
<evidence type="ECO:0000256" key="18">
    <source>
        <dbReference type="ARBA" id="ARBA00036634"/>
    </source>
</evidence>
<comment type="function">
    <text evidence="19">Forms serotonin (5-hydroxytryptamine/5-HT3)-activated cation-selective channel complexes, which when activated cause fast, depolarizing responses in neurons.</text>
</comment>
<evidence type="ECO:0000256" key="17">
    <source>
        <dbReference type="ARBA" id="ARBA00036239"/>
    </source>
</evidence>
<accession>A0A3P8WCK9</accession>
<evidence type="ECO:0000256" key="5">
    <source>
        <dbReference type="ARBA" id="ARBA00022989"/>
    </source>
</evidence>
<feature type="domain" description="Neurotransmitter-gated ion-channel transmembrane" evidence="22">
    <location>
        <begin position="234"/>
        <end position="453"/>
    </location>
</feature>
<dbReference type="SUPFAM" id="SSF90112">
    <property type="entry name" value="Neurotransmitter-gated ion-channel transmembrane pore"/>
    <property type="match status" value="1"/>
</dbReference>
<keyword evidence="2" id="KW-1003">Cell membrane</keyword>
<evidence type="ECO:0000256" key="13">
    <source>
        <dbReference type="ARBA" id="ARBA00023286"/>
    </source>
</evidence>
<evidence type="ECO:0000256" key="14">
    <source>
        <dbReference type="ARBA" id="ARBA00023303"/>
    </source>
</evidence>
<evidence type="ECO:0000256" key="4">
    <source>
        <dbReference type="ARBA" id="ARBA00022729"/>
    </source>
</evidence>
<feature type="transmembrane region" description="Helical" evidence="20">
    <location>
        <begin position="433"/>
        <end position="455"/>
    </location>
</feature>
<dbReference type="GO" id="GO:0045211">
    <property type="term" value="C:postsynaptic membrane"/>
    <property type="evidence" value="ECO:0007669"/>
    <property type="project" value="UniProtKB-SubCell"/>
</dbReference>
<keyword evidence="5 20" id="KW-1133">Transmembrane helix</keyword>
<dbReference type="FunFam" id="2.70.170.10:FF:000017">
    <property type="entry name" value="5-hydroxytryptamine receptor 3A"/>
    <property type="match status" value="1"/>
</dbReference>
<sequence length="461" mass="52482">MFFPLDLGSAFNCSSPTPAALFDALDKELFSKNLIRPVQDFSRPLNVSIMITVVGIVGVDEKSQTLTTVIWQVLQWDIEGLSWDDKECGSNRVSVPRENLWIPDIHILEIMEEDQSPKTPYAYLFNTGRVYDDQPMRVVSACQLKIYTFPFDIQNCSLTFGPYLHFAADVRMVEGTTAEKILQESTEVLHSSGEWEFVHISVSHSSLEFDEGKYSAIKYFIILRRRPQLYVMNLLIPSCFLITVDLFSFLLPPQSVDRSSFKMTLILGYTVFLLIINDLLPITGETPLINIFFSISLILMVVSLLETVLITHIQFSSSQYSEVPQWLSVLVLRYLAIVVFIPPIERSNRVTVFFNPSARAHAMNDSISKISNRDLQTVCSHTTSDKASVDLALDELKRLSGELMAIRLQVDKHFQSSNTSEEWRMMGEVIDRLLFGLYVIFISISFIITVAIWTWNSSYTA</sequence>
<comment type="catalytic activity">
    <reaction evidence="17">
        <text>Na(+)(in) = Na(+)(out)</text>
        <dbReference type="Rhea" id="RHEA:34963"/>
        <dbReference type="ChEBI" id="CHEBI:29101"/>
    </reaction>
</comment>
<comment type="catalytic activity">
    <reaction evidence="18">
        <text>Ca(2+)(in) = Ca(2+)(out)</text>
        <dbReference type="Rhea" id="RHEA:29671"/>
        <dbReference type="ChEBI" id="CHEBI:29108"/>
    </reaction>
</comment>
<reference evidence="23" key="2">
    <citation type="submission" date="2025-08" db="UniProtKB">
        <authorList>
            <consortium name="Ensembl"/>
        </authorList>
    </citation>
    <scope>IDENTIFICATION</scope>
</reference>
<dbReference type="GeneTree" id="ENSGT00940000164924"/>
<evidence type="ECO:0000259" key="21">
    <source>
        <dbReference type="Pfam" id="PF02931"/>
    </source>
</evidence>
<dbReference type="InterPro" id="IPR006202">
    <property type="entry name" value="Neur_chan_lig-bd"/>
</dbReference>
<dbReference type="GO" id="GO:0005230">
    <property type="term" value="F:extracellular ligand-gated monoatomic ion channel activity"/>
    <property type="evidence" value="ECO:0007669"/>
    <property type="project" value="InterPro"/>
</dbReference>
<feature type="transmembrane region" description="Helical" evidence="20">
    <location>
        <begin position="263"/>
        <end position="280"/>
    </location>
</feature>
<evidence type="ECO:0000256" key="15">
    <source>
        <dbReference type="ARBA" id="ARBA00034104"/>
    </source>
</evidence>
<dbReference type="CDD" id="cd19063">
    <property type="entry name" value="LGIC_TM_5-HT3"/>
    <property type="match status" value="1"/>
</dbReference>
<evidence type="ECO:0000313" key="24">
    <source>
        <dbReference type="Proteomes" id="UP000265120"/>
    </source>
</evidence>
<dbReference type="Pfam" id="PF02931">
    <property type="entry name" value="Neur_chan_LBD"/>
    <property type="match status" value="1"/>
</dbReference>
<keyword evidence="11" id="KW-0325">Glycoprotein</keyword>
<dbReference type="KEGG" id="csem:103394206"/>
<dbReference type="Proteomes" id="UP000265120">
    <property type="component" value="Chromosome 2"/>
</dbReference>
<dbReference type="Gene3D" id="1.20.58.390">
    <property type="entry name" value="Neurotransmitter-gated ion-channel transmembrane domain"/>
    <property type="match status" value="1"/>
</dbReference>
<dbReference type="RefSeq" id="XP_016886707.1">
    <property type="nucleotide sequence ID" value="XM_017031218.2"/>
</dbReference>
<dbReference type="InterPro" id="IPR038050">
    <property type="entry name" value="Neuro_actylchol_rec"/>
</dbReference>
<keyword evidence="24" id="KW-1185">Reference proteome</keyword>
<feature type="transmembrane region" description="Helical" evidence="20">
    <location>
        <begin position="229"/>
        <end position="251"/>
    </location>
</feature>
<dbReference type="PRINTS" id="PR00252">
    <property type="entry name" value="NRIONCHANNEL"/>
</dbReference>
<dbReference type="InterPro" id="IPR006201">
    <property type="entry name" value="Neur_channel"/>
</dbReference>
<dbReference type="InterPro" id="IPR036719">
    <property type="entry name" value="Neuro-gated_channel_TM_sf"/>
</dbReference>
<dbReference type="PANTHER" id="PTHR18945">
    <property type="entry name" value="NEUROTRANSMITTER GATED ION CHANNEL"/>
    <property type="match status" value="1"/>
</dbReference>
<keyword evidence="1 20" id="KW-0813">Transport</keyword>
<evidence type="ECO:0000256" key="20">
    <source>
        <dbReference type="RuleBase" id="RU000687"/>
    </source>
</evidence>
<dbReference type="InterPro" id="IPR036734">
    <property type="entry name" value="Neur_chan_lig-bd_sf"/>
</dbReference>
<keyword evidence="3 20" id="KW-0812">Transmembrane</keyword>
<organism evidence="23 24">
    <name type="scientific">Cynoglossus semilaevis</name>
    <name type="common">Tongue sole</name>
    <dbReference type="NCBI Taxonomy" id="244447"/>
    <lineage>
        <taxon>Eukaryota</taxon>
        <taxon>Metazoa</taxon>
        <taxon>Chordata</taxon>
        <taxon>Craniata</taxon>
        <taxon>Vertebrata</taxon>
        <taxon>Euteleostomi</taxon>
        <taxon>Actinopterygii</taxon>
        <taxon>Neopterygii</taxon>
        <taxon>Teleostei</taxon>
        <taxon>Neoteleostei</taxon>
        <taxon>Acanthomorphata</taxon>
        <taxon>Carangaria</taxon>
        <taxon>Pleuronectiformes</taxon>
        <taxon>Pleuronectoidei</taxon>
        <taxon>Cynoglossidae</taxon>
        <taxon>Cynoglossinae</taxon>
        <taxon>Cynoglossus</taxon>
    </lineage>
</organism>
<dbReference type="InterPro" id="IPR018000">
    <property type="entry name" value="Neurotransmitter_ion_chnl_CS"/>
</dbReference>
<evidence type="ECO:0000313" key="23">
    <source>
        <dbReference type="Ensembl" id="ENSCSEP00000024414.1"/>
    </source>
</evidence>
<keyword evidence="14 20" id="KW-0407">Ion channel</keyword>
<feature type="domain" description="Neurotransmitter-gated ion-channel ligand-binding" evidence="21">
    <location>
        <begin position="32"/>
        <end position="227"/>
    </location>
</feature>
<dbReference type="GeneID" id="103394206"/>
<evidence type="ECO:0000256" key="6">
    <source>
        <dbReference type="ARBA" id="ARBA00023018"/>
    </source>
</evidence>
<reference evidence="23 24" key="1">
    <citation type="journal article" date="2014" name="Nat. Genet.">
        <title>Whole-genome sequence of a flatfish provides insights into ZW sex chromosome evolution and adaptation to a benthic lifestyle.</title>
        <authorList>
            <person name="Chen S."/>
            <person name="Zhang G."/>
            <person name="Shao C."/>
            <person name="Huang Q."/>
            <person name="Liu G."/>
            <person name="Zhang P."/>
            <person name="Song W."/>
            <person name="An N."/>
            <person name="Chalopin D."/>
            <person name="Volff J.N."/>
            <person name="Hong Y."/>
            <person name="Li Q."/>
            <person name="Sha Z."/>
            <person name="Zhou H."/>
            <person name="Xie M."/>
            <person name="Yu Q."/>
            <person name="Liu Y."/>
            <person name="Xiang H."/>
            <person name="Wang N."/>
            <person name="Wu K."/>
            <person name="Yang C."/>
            <person name="Zhou Q."/>
            <person name="Liao X."/>
            <person name="Yang L."/>
            <person name="Hu Q."/>
            <person name="Zhang J."/>
            <person name="Meng L."/>
            <person name="Jin L."/>
            <person name="Tian Y."/>
            <person name="Lian J."/>
            <person name="Yang J."/>
            <person name="Miao G."/>
            <person name="Liu S."/>
            <person name="Liang Z."/>
            <person name="Yan F."/>
            <person name="Li Y."/>
            <person name="Sun B."/>
            <person name="Zhang H."/>
            <person name="Zhang J."/>
            <person name="Zhu Y."/>
            <person name="Du M."/>
            <person name="Zhao Y."/>
            <person name="Schartl M."/>
            <person name="Tang Q."/>
            <person name="Wang J."/>
        </authorList>
    </citation>
    <scope>NUCLEOTIDE SEQUENCE</scope>
</reference>
<feature type="transmembrane region" description="Helical" evidence="20">
    <location>
        <begin position="292"/>
        <end position="313"/>
    </location>
</feature>
<dbReference type="InterPro" id="IPR049944">
    <property type="entry name" value="LGIC_TM_5-HT3"/>
</dbReference>
<name>A0A3P8WCK9_CYNSE</name>
<dbReference type="GO" id="GO:0004888">
    <property type="term" value="F:transmembrane signaling receptor activity"/>
    <property type="evidence" value="ECO:0007669"/>
    <property type="project" value="InterPro"/>
</dbReference>
<keyword evidence="13" id="KW-1071">Ligand-gated ion channel</keyword>
<dbReference type="PROSITE" id="PS00236">
    <property type="entry name" value="NEUROTR_ION_CHANNEL"/>
    <property type="match status" value="1"/>
</dbReference>
<evidence type="ECO:0000256" key="10">
    <source>
        <dbReference type="ARBA" id="ARBA00023170"/>
    </source>
</evidence>
<dbReference type="Pfam" id="PF02932">
    <property type="entry name" value="Neur_chan_memb"/>
    <property type="match status" value="1"/>
</dbReference>
<evidence type="ECO:0000256" key="11">
    <source>
        <dbReference type="ARBA" id="ARBA00023180"/>
    </source>
</evidence>